<reference evidence="1 2" key="2">
    <citation type="submission" date="2008-10" db="EMBL/GenBank/DDBJ databases">
        <authorList>
            <person name="Fulton L."/>
            <person name="Clifton S."/>
            <person name="Fulton B."/>
            <person name="Xu J."/>
            <person name="Minx P."/>
            <person name="Pepin K.H."/>
            <person name="Johnson M."/>
            <person name="Bhonagiri V."/>
            <person name="Nash W.E."/>
            <person name="Mardis E.R."/>
            <person name="Wilson R.K."/>
        </authorList>
    </citation>
    <scope>NUCLEOTIDE SEQUENCE [LARGE SCALE GENOMIC DNA]</scope>
    <source>
        <strain evidence="1 2">DSM 18315</strain>
    </source>
</reference>
<accession>B7B5Z6</accession>
<reference evidence="1 2" key="1">
    <citation type="submission" date="2008-10" db="EMBL/GenBank/DDBJ databases">
        <title>Draft genome sequence of Parabacteroides johnsonii (DSM 18315).</title>
        <authorList>
            <person name="Sudarsanam P."/>
            <person name="Ley R."/>
            <person name="Guruge J."/>
            <person name="Turnbaugh P.J."/>
            <person name="Mahowald M."/>
            <person name="Liep D."/>
            <person name="Gordon J."/>
        </authorList>
    </citation>
    <scope>NUCLEOTIDE SEQUENCE [LARGE SCALE GENOMIC DNA]</scope>
    <source>
        <strain evidence="1 2">DSM 18315</strain>
    </source>
</reference>
<dbReference type="HOGENOM" id="CLU_3128945_0_0_10"/>
<dbReference type="EMBL" id="ABYH01000037">
    <property type="protein sequence ID" value="EEC98114.1"/>
    <property type="molecule type" value="Genomic_DNA"/>
</dbReference>
<proteinExistence type="predicted"/>
<organism evidence="1 2">
    <name type="scientific">Parabacteroides johnsonii DSM 18315</name>
    <dbReference type="NCBI Taxonomy" id="537006"/>
    <lineage>
        <taxon>Bacteria</taxon>
        <taxon>Pseudomonadati</taxon>
        <taxon>Bacteroidota</taxon>
        <taxon>Bacteroidia</taxon>
        <taxon>Bacteroidales</taxon>
        <taxon>Tannerellaceae</taxon>
        <taxon>Parabacteroides</taxon>
    </lineage>
</organism>
<name>B7B5Z6_9BACT</name>
<comment type="caution">
    <text evidence="1">The sequence shown here is derived from an EMBL/GenBank/DDBJ whole genome shotgun (WGS) entry which is preliminary data.</text>
</comment>
<evidence type="ECO:0000313" key="2">
    <source>
        <dbReference type="Proteomes" id="UP000005510"/>
    </source>
</evidence>
<sequence length="49" mass="5774">TLQTVYILSKAIKTSILFEAKERSTDSTLPYKKLFKKLNLYNPQLLLHY</sequence>
<protein>
    <submittedName>
        <fullName evidence="1">Uncharacterized protein</fullName>
    </submittedName>
</protein>
<feature type="non-terminal residue" evidence="1">
    <location>
        <position position="1"/>
    </location>
</feature>
<evidence type="ECO:0000313" key="1">
    <source>
        <dbReference type="EMBL" id="EEC98114.1"/>
    </source>
</evidence>
<dbReference type="Proteomes" id="UP000005510">
    <property type="component" value="Unassembled WGS sequence"/>
</dbReference>
<gene>
    <name evidence="1" type="ORF">PRABACTJOHN_00440</name>
</gene>
<dbReference type="AlphaFoldDB" id="B7B5Z6"/>